<sequence length="22" mass="2313">MEILGLGDFRAGGFVSLSLCRA</sequence>
<dbReference type="EMBL" id="GBRH01238606">
    <property type="protein sequence ID" value="JAD59289.1"/>
    <property type="molecule type" value="Transcribed_RNA"/>
</dbReference>
<reference evidence="1" key="1">
    <citation type="submission" date="2014-09" db="EMBL/GenBank/DDBJ databases">
        <authorList>
            <person name="Magalhaes I.L.F."/>
            <person name="Oliveira U."/>
            <person name="Santos F.R."/>
            <person name="Vidigal T.H.D.A."/>
            <person name="Brescovit A.D."/>
            <person name="Santos A.J."/>
        </authorList>
    </citation>
    <scope>NUCLEOTIDE SEQUENCE</scope>
    <source>
        <tissue evidence="1">Shoot tissue taken approximately 20 cm above the soil surface</tissue>
    </source>
</reference>
<evidence type="ECO:0000313" key="1">
    <source>
        <dbReference type="EMBL" id="JAD59289.1"/>
    </source>
</evidence>
<organism evidence="1">
    <name type="scientific">Arundo donax</name>
    <name type="common">Giant reed</name>
    <name type="synonym">Donax arundinaceus</name>
    <dbReference type="NCBI Taxonomy" id="35708"/>
    <lineage>
        <taxon>Eukaryota</taxon>
        <taxon>Viridiplantae</taxon>
        <taxon>Streptophyta</taxon>
        <taxon>Embryophyta</taxon>
        <taxon>Tracheophyta</taxon>
        <taxon>Spermatophyta</taxon>
        <taxon>Magnoliopsida</taxon>
        <taxon>Liliopsida</taxon>
        <taxon>Poales</taxon>
        <taxon>Poaceae</taxon>
        <taxon>PACMAD clade</taxon>
        <taxon>Arundinoideae</taxon>
        <taxon>Arundineae</taxon>
        <taxon>Arundo</taxon>
    </lineage>
</organism>
<accession>A0A0A9B5K2</accession>
<dbReference type="AlphaFoldDB" id="A0A0A9B5K2"/>
<reference evidence="1" key="2">
    <citation type="journal article" date="2015" name="Data Brief">
        <title>Shoot transcriptome of the giant reed, Arundo donax.</title>
        <authorList>
            <person name="Barrero R.A."/>
            <person name="Guerrero F.D."/>
            <person name="Moolhuijzen P."/>
            <person name="Goolsby J.A."/>
            <person name="Tidwell J."/>
            <person name="Bellgard S.E."/>
            <person name="Bellgard M.I."/>
        </authorList>
    </citation>
    <scope>NUCLEOTIDE SEQUENCE</scope>
    <source>
        <tissue evidence="1">Shoot tissue taken approximately 20 cm above the soil surface</tissue>
    </source>
</reference>
<name>A0A0A9B5K2_ARUDO</name>
<proteinExistence type="predicted"/>
<protein>
    <submittedName>
        <fullName evidence="1">Uncharacterized protein</fullName>
    </submittedName>
</protein>